<evidence type="ECO:0000256" key="11">
    <source>
        <dbReference type="ARBA" id="ARBA00031693"/>
    </source>
</evidence>
<evidence type="ECO:0000256" key="2">
    <source>
        <dbReference type="ARBA" id="ARBA00005135"/>
    </source>
</evidence>
<gene>
    <name evidence="14" type="primary">serB</name>
    <name evidence="14" type="ORF">GCM10009096_27010</name>
</gene>
<dbReference type="InterPro" id="IPR023214">
    <property type="entry name" value="HAD_sf"/>
</dbReference>
<evidence type="ECO:0000256" key="8">
    <source>
        <dbReference type="ARBA" id="ARBA00022801"/>
    </source>
</evidence>
<dbReference type="PANTHER" id="PTHR43344:SF2">
    <property type="entry name" value="PHOSPHOSERINE PHOSPHATASE"/>
    <property type="match status" value="1"/>
</dbReference>
<dbReference type="PANTHER" id="PTHR43344">
    <property type="entry name" value="PHOSPHOSERINE PHOSPHATASE"/>
    <property type="match status" value="1"/>
</dbReference>
<name>A0ABN1ASZ0_9SPHN</name>
<dbReference type="InterPro" id="IPR050582">
    <property type="entry name" value="HAD-like_SerB"/>
</dbReference>
<dbReference type="SFLD" id="SFLDG01136">
    <property type="entry name" value="C1.6:_Phosphoserine_Phosphatas"/>
    <property type="match status" value="1"/>
</dbReference>
<dbReference type="SUPFAM" id="SSF56784">
    <property type="entry name" value="HAD-like"/>
    <property type="match status" value="1"/>
</dbReference>
<dbReference type="EMBL" id="BAAAEM010000003">
    <property type="protein sequence ID" value="GAA0483220.1"/>
    <property type="molecule type" value="Genomic_DNA"/>
</dbReference>
<dbReference type="Pfam" id="PF12710">
    <property type="entry name" value="HAD"/>
    <property type="match status" value="1"/>
</dbReference>
<comment type="similarity">
    <text evidence="3">Belongs to the HAD-like hydrolase superfamily. SerB family.</text>
</comment>
<evidence type="ECO:0000256" key="10">
    <source>
        <dbReference type="ARBA" id="ARBA00023299"/>
    </source>
</evidence>
<protein>
    <recommendedName>
        <fullName evidence="5">Phosphoserine phosphatase</fullName>
        <ecNumber evidence="4">3.1.3.3</ecNumber>
    </recommendedName>
    <alternativeName>
        <fullName evidence="11">O-phosphoserine phosphohydrolase</fullName>
    </alternativeName>
</protein>
<evidence type="ECO:0000256" key="7">
    <source>
        <dbReference type="ARBA" id="ARBA00022723"/>
    </source>
</evidence>
<dbReference type="NCBIfam" id="TIGR01488">
    <property type="entry name" value="HAD-SF-IB"/>
    <property type="match status" value="1"/>
</dbReference>
<reference evidence="14 15" key="1">
    <citation type="journal article" date="2019" name="Int. J. Syst. Evol. Microbiol.">
        <title>The Global Catalogue of Microorganisms (GCM) 10K type strain sequencing project: providing services to taxonomists for standard genome sequencing and annotation.</title>
        <authorList>
            <consortium name="The Broad Institute Genomics Platform"/>
            <consortium name="The Broad Institute Genome Sequencing Center for Infectious Disease"/>
            <person name="Wu L."/>
            <person name="Ma J."/>
        </authorList>
    </citation>
    <scope>NUCLEOTIDE SEQUENCE [LARGE SCALE GENOMIC DNA]</scope>
    <source>
        <strain evidence="14 15">JCM 14162</strain>
    </source>
</reference>
<dbReference type="Proteomes" id="UP001500713">
    <property type="component" value="Unassembled WGS sequence"/>
</dbReference>
<proteinExistence type="inferred from homology"/>
<organism evidence="14 15">
    <name type="scientific">Parasphingorhabdus litoris</name>
    <dbReference type="NCBI Taxonomy" id="394733"/>
    <lineage>
        <taxon>Bacteria</taxon>
        <taxon>Pseudomonadati</taxon>
        <taxon>Pseudomonadota</taxon>
        <taxon>Alphaproteobacteria</taxon>
        <taxon>Sphingomonadales</taxon>
        <taxon>Sphingomonadaceae</taxon>
        <taxon>Parasphingorhabdus</taxon>
    </lineage>
</organism>
<sequence length="293" mass="30752">MLIATLIAADQLQKGELSSAADRLTGIGGQITRIGDVVDGKTADIVFEGDLPAARKTLPVDNVAIDFVVQHAEHREKKLLISDMDSTMITVECIDELAGYAGIKDQIAEITERAMLGELDFEEALRGRVALLAGLELSAIDQCLDEKVELMPGAKTLVRTMAGRGAKTILVSGGFTRFADPVAKAIGFASAEANILAETDGILTGKLDGPVVDAQRKADLLRQSALSAGLSLEQCIAVGDGANDIPMIALAGMGVAYHAKPKAAAAADLAIKHNDLSALLYVQGIASEDWMTD</sequence>
<evidence type="ECO:0000256" key="5">
    <source>
        <dbReference type="ARBA" id="ARBA00015196"/>
    </source>
</evidence>
<evidence type="ECO:0000256" key="6">
    <source>
        <dbReference type="ARBA" id="ARBA00022605"/>
    </source>
</evidence>
<accession>A0ABN1ASZ0</accession>
<dbReference type="Gene3D" id="3.40.50.1000">
    <property type="entry name" value="HAD superfamily/HAD-like"/>
    <property type="match status" value="1"/>
</dbReference>
<keyword evidence="8" id="KW-0378">Hydrolase</keyword>
<comment type="caution">
    <text evidence="14">The sequence shown here is derived from an EMBL/GenBank/DDBJ whole genome shotgun (WGS) entry which is preliminary data.</text>
</comment>
<dbReference type="EC" id="3.1.3.3" evidence="4"/>
<keyword evidence="15" id="KW-1185">Reference proteome</keyword>
<dbReference type="SFLD" id="SFLDF00029">
    <property type="entry name" value="phosphoserine_phosphatase"/>
    <property type="match status" value="1"/>
</dbReference>
<comment type="cofactor">
    <cofactor evidence="1">
        <name>Mg(2+)</name>
        <dbReference type="ChEBI" id="CHEBI:18420"/>
    </cofactor>
</comment>
<evidence type="ECO:0000256" key="9">
    <source>
        <dbReference type="ARBA" id="ARBA00022842"/>
    </source>
</evidence>
<evidence type="ECO:0000313" key="14">
    <source>
        <dbReference type="EMBL" id="GAA0483220.1"/>
    </source>
</evidence>
<keyword evidence="10" id="KW-0718">Serine biosynthesis</keyword>
<evidence type="ECO:0000256" key="12">
    <source>
        <dbReference type="ARBA" id="ARBA00048138"/>
    </source>
</evidence>
<dbReference type="InterPro" id="IPR036412">
    <property type="entry name" value="HAD-like_sf"/>
</dbReference>
<evidence type="ECO:0000256" key="4">
    <source>
        <dbReference type="ARBA" id="ARBA00012640"/>
    </source>
</evidence>
<dbReference type="SFLD" id="SFLDG01137">
    <property type="entry name" value="C1.6.1:_Phosphoserine_Phosphat"/>
    <property type="match status" value="1"/>
</dbReference>
<comment type="pathway">
    <text evidence="2">Amino-acid biosynthesis; L-serine biosynthesis; L-serine from 3-phospho-D-glycerate: step 3/3.</text>
</comment>
<keyword evidence="9" id="KW-0460">Magnesium</keyword>
<evidence type="ECO:0000256" key="1">
    <source>
        <dbReference type="ARBA" id="ARBA00001946"/>
    </source>
</evidence>
<evidence type="ECO:0000313" key="15">
    <source>
        <dbReference type="Proteomes" id="UP001500713"/>
    </source>
</evidence>
<keyword evidence="6" id="KW-0028">Amino-acid biosynthesis</keyword>
<evidence type="ECO:0000256" key="3">
    <source>
        <dbReference type="ARBA" id="ARBA00009184"/>
    </source>
</evidence>
<dbReference type="InterPro" id="IPR004469">
    <property type="entry name" value="PSP"/>
</dbReference>
<evidence type="ECO:0000256" key="13">
    <source>
        <dbReference type="ARBA" id="ARBA00048523"/>
    </source>
</evidence>
<comment type="catalytic activity">
    <reaction evidence="13">
        <text>O-phospho-D-serine + H2O = D-serine + phosphate</text>
        <dbReference type="Rhea" id="RHEA:24873"/>
        <dbReference type="ChEBI" id="CHEBI:15377"/>
        <dbReference type="ChEBI" id="CHEBI:35247"/>
        <dbReference type="ChEBI" id="CHEBI:43474"/>
        <dbReference type="ChEBI" id="CHEBI:58680"/>
        <dbReference type="EC" id="3.1.3.3"/>
    </reaction>
</comment>
<keyword evidence="7" id="KW-0479">Metal-binding</keyword>
<dbReference type="RefSeq" id="WP_229956777.1">
    <property type="nucleotide sequence ID" value="NZ_BAAAEM010000003.1"/>
</dbReference>
<comment type="catalytic activity">
    <reaction evidence="12">
        <text>O-phospho-L-serine + H2O = L-serine + phosphate</text>
        <dbReference type="Rhea" id="RHEA:21208"/>
        <dbReference type="ChEBI" id="CHEBI:15377"/>
        <dbReference type="ChEBI" id="CHEBI:33384"/>
        <dbReference type="ChEBI" id="CHEBI:43474"/>
        <dbReference type="ChEBI" id="CHEBI:57524"/>
        <dbReference type="EC" id="3.1.3.3"/>
    </reaction>
</comment>
<dbReference type="NCBIfam" id="TIGR00338">
    <property type="entry name" value="serB"/>
    <property type="match status" value="1"/>
</dbReference>
<dbReference type="SFLD" id="SFLDS00003">
    <property type="entry name" value="Haloacid_Dehalogenase"/>
    <property type="match status" value="1"/>
</dbReference>